<accession>A0ACC0C1A4</accession>
<sequence>MAFEAKGTPDTGNVGPGFLPPGNTGFPTMGGNNNNEHPEKVPLWNICIAVVVIIVLLVTLVCCIRNWNSKNKDKQTNNHGHGSAEGAAQV</sequence>
<protein>
    <submittedName>
        <fullName evidence="1">Uncharacterized protein</fullName>
    </submittedName>
</protein>
<keyword evidence="2" id="KW-1185">Reference proteome</keyword>
<name>A0ACC0C1A4_CATRO</name>
<organism evidence="1 2">
    <name type="scientific">Catharanthus roseus</name>
    <name type="common">Madagascar periwinkle</name>
    <name type="synonym">Vinca rosea</name>
    <dbReference type="NCBI Taxonomy" id="4058"/>
    <lineage>
        <taxon>Eukaryota</taxon>
        <taxon>Viridiplantae</taxon>
        <taxon>Streptophyta</taxon>
        <taxon>Embryophyta</taxon>
        <taxon>Tracheophyta</taxon>
        <taxon>Spermatophyta</taxon>
        <taxon>Magnoliopsida</taxon>
        <taxon>eudicotyledons</taxon>
        <taxon>Gunneridae</taxon>
        <taxon>Pentapetalae</taxon>
        <taxon>asterids</taxon>
        <taxon>lamiids</taxon>
        <taxon>Gentianales</taxon>
        <taxon>Apocynaceae</taxon>
        <taxon>Rauvolfioideae</taxon>
        <taxon>Vinceae</taxon>
        <taxon>Catharanthinae</taxon>
        <taxon>Catharanthus</taxon>
    </lineage>
</organism>
<dbReference type="Proteomes" id="UP001060085">
    <property type="component" value="Linkage Group LG02"/>
</dbReference>
<reference evidence="2" key="1">
    <citation type="journal article" date="2023" name="Nat. Plants">
        <title>Single-cell RNA sequencing provides a high-resolution roadmap for understanding the multicellular compartmentation of specialized metabolism.</title>
        <authorList>
            <person name="Sun S."/>
            <person name="Shen X."/>
            <person name="Li Y."/>
            <person name="Li Y."/>
            <person name="Wang S."/>
            <person name="Li R."/>
            <person name="Zhang H."/>
            <person name="Shen G."/>
            <person name="Guo B."/>
            <person name="Wei J."/>
            <person name="Xu J."/>
            <person name="St-Pierre B."/>
            <person name="Chen S."/>
            <person name="Sun C."/>
        </authorList>
    </citation>
    <scope>NUCLEOTIDE SEQUENCE [LARGE SCALE GENOMIC DNA]</scope>
</reference>
<dbReference type="EMBL" id="CM044702">
    <property type="protein sequence ID" value="KAI5678538.1"/>
    <property type="molecule type" value="Genomic_DNA"/>
</dbReference>
<evidence type="ECO:0000313" key="2">
    <source>
        <dbReference type="Proteomes" id="UP001060085"/>
    </source>
</evidence>
<proteinExistence type="predicted"/>
<comment type="caution">
    <text evidence="1">The sequence shown here is derived from an EMBL/GenBank/DDBJ whole genome shotgun (WGS) entry which is preliminary data.</text>
</comment>
<evidence type="ECO:0000313" key="1">
    <source>
        <dbReference type="EMBL" id="KAI5678538.1"/>
    </source>
</evidence>
<gene>
    <name evidence="1" type="ORF">M9H77_09488</name>
</gene>